<sequence>MVAPVSARTAEEVRAFASAVGSGKPDEGLDWCPECRGWRVDSLAGASRPEVRPQELQVLRGIARGLTNGQIGRELFITEETVKGYLKHLYKALGVKTRAAAVGVGFRAGLLTLDDEAIRPMGSKREAGQASVDGRTRRDS</sequence>
<evidence type="ECO:0000256" key="1">
    <source>
        <dbReference type="ARBA" id="ARBA00023015"/>
    </source>
</evidence>
<name>A0A1T3P8E0_9ACTN</name>
<dbReference type="PROSITE" id="PS50043">
    <property type="entry name" value="HTH_LUXR_2"/>
    <property type="match status" value="1"/>
</dbReference>
<comment type="caution">
    <text evidence="5">The sequence shown here is derived from an EMBL/GenBank/DDBJ whole genome shotgun (WGS) entry which is preliminary data.</text>
</comment>
<dbReference type="Pfam" id="PF00196">
    <property type="entry name" value="GerE"/>
    <property type="match status" value="1"/>
</dbReference>
<dbReference type="SUPFAM" id="SSF46894">
    <property type="entry name" value="C-terminal effector domain of the bipartite response regulators"/>
    <property type="match status" value="1"/>
</dbReference>
<dbReference type="Proteomes" id="UP000190037">
    <property type="component" value="Unassembled WGS sequence"/>
</dbReference>
<protein>
    <recommendedName>
        <fullName evidence="4">HTH luxR-type domain-containing protein</fullName>
    </recommendedName>
</protein>
<dbReference type="SMART" id="SM00421">
    <property type="entry name" value="HTH_LUXR"/>
    <property type="match status" value="1"/>
</dbReference>
<dbReference type="InterPro" id="IPR000792">
    <property type="entry name" value="Tscrpt_reg_LuxR_C"/>
</dbReference>
<dbReference type="EMBL" id="MWQN01000001">
    <property type="protein sequence ID" value="OPC85348.1"/>
    <property type="molecule type" value="Genomic_DNA"/>
</dbReference>
<dbReference type="GO" id="GO:0006355">
    <property type="term" value="P:regulation of DNA-templated transcription"/>
    <property type="evidence" value="ECO:0007669"/>
    <property type="project" value="InterPro"/>
</dbReference>
<gene>
    <name evidence="5" type="ORF">B4N89_27420</name>
</gene>
<dbReference type="InterPro" id="IPR016032">
    <property type="entry name" value="Sig_transdc_resp-reg_C-effctor"/>
</dbReference>
<dbReference type="PRINTS" id="PR00038">
    <property type="entry name" value="HTHLUXR"/>
</dbReference>
<organism evidence="5 6">
    <name type="scientific">Embleya scabrispora</name>
    <dbReference type="NCBI Taxonomy" id="159449"/>
    <lineage>
        <taxon>Bacteria</taxon>
        <taxon>Bacillati</taxon>
        <taxon>Actinomycetota</taxon>
        <taxon>Actinomycetes</taxon>
        <taxon>Kitasatosporales</taxon>
        <taxon>Streptomycetaceae</taxon>
        <taxon>Embleya</taxon>
    </lineage>
</organism>
<keyword evidence="2" id="KW-0238">DNA-binding</keyword>
<dbReference type="PANTHER" id="PTHR44688:SF16">
    <property type="entry name" value="DNA-BINDING TRANSCRIPTIONAL ACTIVATOR DEVR_DOSR"/>
    <property type="match status" value="1"/>
</dbReference>
<dbReference type="GO" id="GO:0003677">
    <property type="term" value="F:DNA binding"/>
    <property type="evidence" value="ECO:0007669"/>
    <property type="project" value="UniProtKB-KW"/>
</dbReference>
<keyword evidence="3" id="KW-0804">Transcription</keyword>
<feature type="domain" description="HTH luxR-type" evidence="4">
    <location>
        <begin position="44"/>
        <end position="109"/>
    </location>
</feature>
<dbReference type="STRING" id="159449.B4N89_27420"/>
<keyword evidence="6" id="KW-1185">Reference proteome</keyword>
<evidence type="ECO:0000256" key="3">
    <source>
        <dbReference type="ARBA" id="ARBA00023163"/>
    </source>
</evidence>
<keyword evidence="1" id="KW-0805">Transcription regulation</keyword>
<reference evidence="5 6" key="1">
    <citation type="submission" date="2017-03" db="EMBL/GenBank/DDBJ databases">
        <title>Draft genome sequence of Streptomyces scabrisporus NF3, endophyte isolated from Amphipterygium adstringens.</title>
        <authorList>
            <person name="Vazquez M."/>
            <person name="Ceapa C.D."/>
            <person name="Rodriguez Luna D."/>
            <person name="Sanchez Esquivel S."/>
        </authorList>
    </citation>
    <scope>NUCLEOTIDE SEQUENCE [LARGE SCALE GENOMIC DNA]</scope>
    <source>
        <strain evidence="5 6">NF3</strain>
    </source>
</reference>
<evidence type="ECO:0000313" key="6">
    <source>
        <dbReference type="Proteomes" id="UP000190037"/>
    </source>
</evidence>
<dbReference type="CDD" id="cd06170">
    <property type="entry name" value="LuxR_C_like"/>
    <property type="match status" value="1"/>
</dbReference>
<evidence type="ECO:0000256" key="2">
    <source>
        <dbReference type="ARBA" id="ARBA00023125"/>
    </source>
</evidence>
<dbReference type="InterPro" id="IPR036388">
    <property type="entry name" value="WH-like_DNA-bd_sf"/>
</dbReference>
<evidence type="ECO:0000313" key="5">
    <source>
        <dbReference type="EMBL" id="OPC85348.1"/>
    </source>
</evidence>
<evidence type="ECO:0000259" key="4">
    <source>
        <dbReference type="PROSITE" id="PS50043"/>
    </source>
</evidence>
<proteinExistence type="predicted"/>
<dbReference type="AlphaFoldDB" id="A0A1T3P8E0"/>
<dbReference type="Gene3D" id="1.10.10.10">
    <property type="entry name" value="Winged helix-like DNA-binding domain superfamily/Winged helix DNA-binding domain"/>
    <property type="match status" value="1"/>
</dbReference>
<accession>A0A1T3P8E0</accession>
<dbReference type="PANTHER" id="PTHR44688">
    <property type="entry name" value="DNA-BINDING TRANSCRIPTIONAL ACTIVATOR DEVR_DOSR"/>
    <property type="match status" value="1"/>
</dbReference>